<dbReference type="AlphaFoldDB" id="A0A699HYB5"/>
<comment type="caution">
    <text evidence="1">The sequence shown here is derived from an EMBL/GenBank/DDBJ whole genome shotgun (WGS) entry which is preliminary data.</text>
</comment>
<organism evidence="1">
    <name type="scientific">Tanacetum cinerariifolium</name>
    <name type="common">Dalmatian daisy</name>
    <name type="synonym">Chrysanthemum cinerariifolium</name>
    <dbReference type="NCBI Taxonomy" id="118510"/>
    <lineage>
        <taxon>Eukaryota</taxon>
        <taxon>Viridiplantae</taxon>
        <taxon>Streptophyta</taxon>
        <taxon>Embryophyta</taxon>
        <taxon>Tracheophyta</taxon>
        <taxon>Spermatophyta</taxon>
        <taxon>Magnoliopsida</taxon>
        <taxon>eudicotyledons</taxon>
        <taxon>Gunneridae</taxon>
        <taxon>Pentapetalae</taxon>
        <taxon>asterids</taxon>
        <taxon>campanulids</taxon>
        <taxon>Asterales</taxon>
        <taxon>Asteraceae</taxon>
        <taxon>Asteroideae</taxon>
        <taxon>Anthemideae</taxon>
        <taxon>Anthemidinae</taxon>
        <taxon>Tanacetum</taxon>
    </lineage>
</organism>
<protein>
    <submittedName>
        <fullName evidence="1">Uncharacterized protein</fullName>
    </submittedName>
</protein>
<evidence type="ECO:0000313" key="1">
    <source>
        <dbReference type="EMBL" id="GEY80061.1"/>
    </source>
</evidence>
<name>A0A699HYB5_TANCI</name>
<reference evidence="1" key="1">
    <citation type="journal article" date="2019" name="Sci. Rep.">
        <title>Draft genome of Tanacetum cinerariifolium, the natural source of mosquito coil.</title>
        <authorList>
            <person name="Yamashiro T."/>
            <person name="Shiraishi A."/>
            <person name="Satake H."/>
            <person name="Nakayama K."/>
        </authorList>
    </citation>
    <scope>NUCLEOTIDE SEQUENCE</scope>
</reference>
<accession>A0A699HYB5</accession>
<dbReference type="EMBL" id="BKCJ010210938">
    <property type="protein sequence ID" value="GEY80061.1"/>
    <property type="molecule type" value="Genomic_DNA"/>
</dbReference>
<proteinExistence type="predicted"/>
<sequence length="69" mass="7847">MMLNSIDNGPLVYDTIKEDGVTRPKKYEELTNAEKIQDDCDVKATNIILQGLLPEVYSFVNHHQVAKEI</sequence>
<gene>
    <name evidence="1" type="ORF">Tci_452035</name>
</gene>